<evidence type="ECO:0000259" key="2">
    <source>
        <dbReference type="Pfam" id="PF07700"/>
    </source>
</evidence>
<dbReference type="SUPFAM" id="SSF111126">
    <property type="entry name" value="Ligand-binding domain in the NO signalling and Golgi transport"/>
    <property type="match status" value="1"/>
</dbReference>
<dbReference type="InterPro" id="IPR038158">
    <property type="entry name" value="H-NOX_domain_sf"/>
</dbReference>
<evidence type="ECO:0000256" key="1">
    <source>
        <dbReference type="SAM" id="MobiDB-lite"/>
    </source>
</evidence>
<dbReference type="InterPro" id="IPR024096">
    <property type="entry name" value="NO_sig/Golgi_transp_ligand-bd"/>
</dbReference>
<dbReference type="SUPFAM" id="SSF52200">
    <property type="entry name" value="Toll/Interleukin receptor TIR domain"/>
    <property type="match status" value="1"/>
</dbReference>
<dbReference type="Pfam" id="PF07700">
    <property type="entry name" value="HNOB"/>
    <property type="match status" value="1"/>
</dbReference>
<evidence type="ECO:0000313" key="3">
    <source>
        <dbReference type="EMBL" id="CAE8633526.1"/>
    </source>
</evidence>
<dbReference type="GO" id="GO:0020037">
    <property type="term" value="F:heme binding"/>
    <property type="evidence" value="ECO:0007669"/>
    <property type="project" value="InterPro"/>
</dbReference>
<protein>
    <recommendedName>
        <fullName evidence="2">Heme NO-binding domain-containing protein</fullName>
    </recommendedName>
</protein>
<gene>
    <name evidence="3" type="ORF">PGLA1383_LOCUS49394</name>
</gene>
<dbReference type="OrthoDB" id="6127067at2759"/>
<dbReference type="AlphaFoldDB" id="A0A813H7A7"/>
<dbReference type="InterPro" id="IPR035897">
    <property type="entry name" value="Toll_tir_struct_dom_sf"/>
</dbReference>
<proteinExistence type="predicted"/>
<dbReference type="EMBL" id="CAJNNV010030795">
    <property type="protein sequence ID" value="CAE8633526.1"/>
    <property type="molecule type" value="Genomic_DNA"/>
</dbReference>
<feature type="region of interest" description="Disordered" evidence="1">
    <location>
        <begin position="641"/>
        <end position="675"/>
    </location>
</feature>
<comment type="caution">
    <text evidence="3">The sequence shown here is derived from an EMBL/GenBank/DDBJ whole genome shotgun (WGS) entry which is preliminary data.</text>
</comment>
<dbReference type="PANTHER" id="PTHR45655:SF13">
    <property type="entry name" value="SOLUBLE GUANYLATE CYCLASE GCY-32-RELATED"/>
    <property type="match status" value="1"/>
</dbReference>
<sequence length="675" mass="75759">MHGLFHQAFKYFILNTFPRETWDEILRRLGIENDATILKMEQHDDALTLAALDSGIEVEHAERDAFLELFGASFVAFAVDAGYYNQLRSLGSSLFDLLTNINLFHFKIERDFRSSHAAFPVFVVEGDCETDFQVRYSSSRNGLEPLVRGVLIQVAKDMYHSDLTVKVLQSPAWRGPLRIASPEDDTTVIWNLRIQPRPPEAQEAPGNARLRSPACSFSFFDLHTMFVSMANSEAPSKPVAEKVAAAASRQTVVEAVLEAKCAAINRIYDPTSGGEPTISERMDISRALFRGVPASRVAALWQDEAGMGRASQFWNPYSKLADYYTWSKDVESFRSPNFLPLTQESLSRSLIRRSISSVSSFLSPRPAATKITFLSHSWHQPANWDAAMGEGCSYTVIKAAEICGVAKDLAAIEFGDYTRWPEIHFWIDKCCIPQAHPELTTWCLDLLEEFIALSDRLVVILSWSYFERLWCVYEWVCFLVHNKASSITLCSDAFVRSRTLPLLLDSVRSFSLAKCKCFEEKDRQVLTQKVDTYFVSEHAFEQLLKFTAIAFIVRDMISRRADPRSPFVTAQGGADAISPWVELSKECGFDDLAVCFTSWRGDSEMGAGRDVQTANLQKVDAWFAKEIEPLIEALKKDAVRESADETSRTMTGGRQSSCSTSSRSVCSRSNSGATN</sequence>
<keyword evidence="4" id="KW-1185">Reference proteome</keyword>
<evidence type="ECO:0000313" key="4">
    <source>
        <dbReference type="Proteomes" id="UP000654075"/>
    </source>
</evidence>
<reference evidence="3" key="1">
    <citation type="submission" date="2021-02" db="EMBL/GenBank/DDBJ databases">
        <authorList>
            <person name="Dougan E. K."/>
            <person name="Rhodes N."/>
            <person name="Thang M."/>
            <person name="Chan C."/>
        </authorList>
    </citation>
    <scope>NUCLEOTIDE SEQUENCE</scope>
</reference>
<dbReference type="Gene3D" id="3.90.1520.10">
    <property type="entry name" value="H-NOX domain"/>
    <property type="match status" value="1"/>
</dbReference>
<name>A0A813H7A7_POLGL</name>
<organism evidence="3 4">
    <name type="scientific">Polarella glacialis</name>
    <name type="common">Dinoflagellate</name>
    <dbReference type="NCBI Taxonomy" id="89957"/>
    <lineage>
        <taxon>Eukaryota</taxon>
        <taxon>Sar</taxon>
        <taxon>Alveolata</taxon>
        <taxon>Dinophyceae</taxon>
        <taxon>Suessiales</taxon>
        <taxon>Suessiaceae</taxon>
        <taxon>Polarella</taxon>
    </lineage>
</organism>
<feature type="compositionally biased region" description="Low complexity" evidence="1">
    <location>
        <begin position="656"/>
        <end position="675"/>
    </location>
</feature>
<dbReference type="Proteomes" id="UP000654075">
    <property type="component" value="Unassembled WGS sequence"/>
</dbReference>
<dbReference type="PANTHER" id="PTHR45655">
    <property type="entry name" value="GUANYLATE CYCLASE SOLUBLE SUBUNIT BETA-2"/>
    <property type="match status" value="1"/>
</dbReference>
<accession>A0A813H7A7</accession>
<feature type="domain" description="Heme NO-binding" evidence="2">
    <location>
        <begin position="3"/>
        <end position="166"/>
    </location>
</feature>
<dbReference type="OMA" id="TWSTRRT"/>
<dbReference type="InterPro" id="IPR011644">
    <property type="entry name" value="Heme_NO-bd"/>
</dbReference>